<dbReference type="PATRIC" id="fig|1220535.3.peg.830"/>
<feature type="region of interest" description="Disordered" evidence="14">
    <location>
        <begin position="1"/>
        <end position="76"/>
    </location>
</feature>
<dbReference type="AlphaFoldDB" id="J9DG22"/>
<dbReference type="Gene3D" id="2.30.22.10">
    <property type="entry name" value="Head domain of nucleotide exchange factor GrpE"/>
    <property type="match status" value="1"/>
</dbReference>
<dbReference type="eggNOG" id="COG0576">
    <property type="taxonomic scope" value="Bacteria"/>
</dbReference>
<dbReference type="GO" id="GO:0051087">
    <property type="term" value="F:protein-folding chaperone binding"/>
    <property type="evidence" value="ECO:0007669"/>
    <property type="project" value="InterPro"/>
</dbReference>
<dbReference type="GO" id="GO:0005737">
    <property type="term" value="C:cytoplasm"/>
    <property type="evidence" value="ECO:0007669"/>
    <property type="project" value="UniProtKB-SubCell"/>
</dbReference>
<dbReference type="EMBL" id="ALYF01000003">
    <property type="protein sequence ID" value="EJW21038.1"/>
    <property type="molecule type" value="Genomic_DNA"/>
</dbReference>
<evidence type="ECO:0000256" key="13">
    <source>
        <dbReference type="SAM" id="Coils"/>
    </source>
</evidence>
<dbReference type="InterPro" id="IPR009012">
    <property type="entry name" value="GrpE_head"/>
</dbReference>
<proteinExistence type="inferred from homology"/>
<comment type="subcellular location">
    <subcellularLocation>
        <location evidence="1 10">Cytoplasm</location>
    </subcellularLocation>
</comment>
<reference evidence="15 16" key="1">
    <citation type="journal article" date="2012" name="J. Bacteriol.">
        <title>Genome Sequence of Strain IMCC14465, Isolated from the East Sea, Belonging to the PS1 Clade of Alphaproteobacteria.</title>
        <authorList>
            <person name="Yang S.J."/>
            <person name="Kang I."/>
            <person name="Cho J.C."/>
        </authorList>
    </citation>
    <scope>NUCLEOTIDE SEQUENCE [LARGE SCALE GENOMIC DNA]</scope>
    <source>
        <strain evidence="15 16">IMCC14465</strain>
    </source>
</reference>
<dbReference type="CDD" id="cd00446">
    <property type="entry name" value="GrpE"/>
    <property type="match status" value="1"/>
</dbReference>
<evidence type="ECO:0000256" key="4">
    <source>
        <dbReference type="ARBA" id="ARBA00022490"/>
    </source>
</evidence>
<dbReference type="GO" id="GO:0000774">
    <property type="term" value="F:adenyl-nucleotide exchange factor activity"/>
    <property type="evidence" value="ECO:0007669"/>
    <property type="project" value="InterPro"/>
</dbReference>
<evidence type="ECO:0000256" key="9">
    <source>
        <dbReference type="ARBA" id="ARBA00076414"/>
    </source>
</evidence>
<evidence type="ECO:0000313" key="15">
    <source>
        <dbReference type="EMBL" id="EJW21038.1"/>
    </source>
</evidence>
<evidence type="ECO:0000256" key="2">
    <source>
        <dbReference type="ARBA" id="ARBA00009054"/>
    </source>
</evidence>
<dbReference type="Pfam" id="PF01025">
    <property type="entry name" value="GrpE"/>
    <property type="match status" value="1"/>
</dbReference>
<dbReference type="SUPFAM" id="SSF58014">
    <property type="entry name" value="Coiled-coil domain of nucleotide exchange factor GrpE"/>
    <property type="match status" value="1"/>
</dbReference>
<evidence type="ECO:0000256" key="3">
    <source>
        <dbReference type="ARBA" id="ARBA00011738"/>
    </source>
</evidence>
<dbReference type="InterPro" id="IPR013805">
    <property type="entry name" value="GrpE_CC"/>
</dbReference>
<evidence type="ECO:0000256" key="11">
    <source>
        <dbReference type="RuleBase" id="RU000639"/>
    </source>
</evidence>
<protein>
    <recommendedName>
        <fullName evidence="8 10">Protein GrpE</fullName>
    </recommendedName>
    <alternativeName>
        <fullName evidence="9 10">HSP-70 cofactor</fullName>
    </alternativeName>
</protein>
<dbReference type="InterPro" id="IPR000740">
    <property type="entry name" value="GrpE"/>
</dbReference>
<dbReference type="PANTHER" id="PTHR21237:SF23">
    <property type="entry name" value="GRPE PROTEIN HOMOLOG, MITOCHONDRIAL"/>
    <property type="match status" value="1"/>
</dbReference>
<evidence type="ECO:0000256" key="12">
    <source>
        <dbReference type="RuleBase" id="RU004478"/>
    </source>
</evidence>
<dbReference type="GO" id="GO:0051082">
    <property type="term" value="F:unfolded protein binding"/>
    <property type="evidence" value="ECO:0007669"/>
    <property type="project" value="TreeGrafter"/>
</dbReference>
<keyword evidence="16" id="KW-1185">Reference proteome</keyword>
<dbReference type="GO" id="GO:0042803">
    <property type="term" value="F:protein homodimerization activity"/>
    <property type="evidence" value="ECO:0007669"/>
    <property type="project" value="InterPro"/>
</dbReference>
<comment type="subunit">
    <text evidence="3 10">Homodimer.</text>
</comment>
<comment type="function">
    <text evidence="7 10 11">Participates actively in the response to hyperosmotic and heat shock by preventing the aggregation of stress-denatured proteins, in association with DnaK and GrpE. It is the nucleotide exchange factor for DnaK and may function as a thermosensor. Unfolded proteins bind initially to DnaJ; upon interaction with the DnaJ-bound protein, DnaK hydrolyzes its bound ATP, resulting in the formation of a stable complex. GrpE releases ADP from DnaK; ATP binding to DnaK triggers the release of the substrate protein, thus completing the reaction cycle. Several rounds of ATP-dependent interactions between DnaJ, DnaK and GrpE are required for fully efficient folding.</text>
</comment>
<dbReference type="FunFam" id="2.30.22.10:FF:000001">
    <property type="entry name" value="Protein GrpE"/>
    <property type="match status" value="1"/>
</dbReference>
<dbReference type="STRING" id="1220535.IMCC14465_08340"/>
<evidence type="ECO:0000256" key="7">
    <source>
        <dbReference type="ARBA" id="ARBA00053401"/>
    </source>
</evidence>
<comment type="similarity">
    <text evidence="2 10 12">Belongs to the GrpE family.</text>
</comment>
<dbReference type="PROSITE" id="PS01071">
    <property type="entry name" value="GRPE"/>
    <property type="match status" value="1"/>
</dbReference>
<comment type="caution">
    <text evidence="15">The sequence shown here is derived from an EMBL/GenBank/DDBJ whole genome shotgun (WGS) entry which is preliminary data.</text>
</comment>
<evidence type="ECO:0000256" key="5">
    <source>
        <dbReference type="ARBA" id="ARBA00023016"/>
    </source>
</evidence>
<dbReference type="NCBIfam" id="NF010739">
    <property type="entry name" value="PRK14141.1"/>
    <property type="match status" value="1"/>
</dbReference>
<feature type="compositionally biased region" description="Basic and acidic residues" evidence="14">
    <location>
        <begin position="58"/>
        <end position="75"/>
    </location>
</feature>
<evidence type="ECO:0000256" key="14">
    <source>
        <dbReference type="SAM" id="MobiDB-lite"/>
    </source>
</evidence>
<organism evidence="15 16">
    <name type="scientific">alpha proteobacterium IMCC14465</name>
    <dbReference type="NCBI Taxonomy" id="1220535"/>
    <lineage>
        <taxon>Bacteria</taxon>
        <taxon>Pseudomonadati</taxon>
        <taxon>Pseudomonadota</taxon>
        <taxon>Alphaproteobacteria</taxon>
        <taxon>PS1 clade</taxon>
    </lineage>
</organism>
<dbReference type="Proteomes" id="UP000004836">
    <property type="component" value="Unassembled WGS sequence"/>
</dbReference>
<evidence type="ECO:0000256" key="8">
    <source>
        <dbReference type="ARBA" id="ARBA00072274"/>
    </source>
</evidence>
<dbReference type="PANTHER" id="PTHR21237">
    <property type="entry name" value="GRPE PROTEIN"/>
    <property type="match status" value="1"/>
</dbReference>
<dbReference type="GO" id="GO:0006457">
    <property type="term" value="P:protein folding"/>
    <property type="evidence" value="ECO:0007669"/>
    <property type="project" value="InterPro"/>
</dbReference>
<dbReference type="OrthoDB" id="9789811at2"/>
<feature type="coiled-coil region" evidence="13">
    <location>
        <begin position="83"/>
        <end position="114"/>
    </location>
</feature>
<evidence type="ECO:0000256" key="1">
    <source>
        <dbReference type="ARBA" id="ARBA00004496"/>
    </source>
</evidence>
<gene>
    <name evidence="10" type="primary">grpE</name>
    <name evidence="15" type="ORF">IMCC14465_08340</name>
</gene>
<keyword evidence="6 10" id="KW-0143">Chaperone</keyword>
<dbReference type="Gene3D" id="3.90.20.20">
    <property type="match status" value="1"/>
</dbReference>
<keyword evidence="13" id="KW-0175">Coiled coil</keyword>
<name>J9DG22_9PROT</name>
<sequence>MMSHENDTGSNPEDQETPKAETNAPEVDAEVMPKHEASQQTGKEADKETGDASGDETAEIRDVSTEEPPVTKEAEQIDPEQQIAELSEQMLRLAAELENTRRRAERDKSDALRYGVTGFARDMVSVGDNLTRALNAIEETDRDGLSDNMVNLLEGVAATQRDLMAALQRNGVKPIVPEGDKFDPNFHEAMYEAPGTGQESGIIIEVVEIGYMIGERLLRPAKVGVAKDG</sequence>
<evidence type="ECO:0000313" key="16">
    <source>
        <dbReference type="Proteomes" id="UP000004836"/>
    </source>
</evidence>
<dbReference type="SUPFAM" id="SSF51064">
    <property type="entry name" value="Head domain of nucleotide exchange factor GrpE"/>
    <property type="match status" value="1"/>
</dbReference>
<keyword evidence="4 10" id="KW-0963">Cytoplasm</keyword>
<dbReference type="HAMAP" id="MF_01151">
    <property type="entry name" value="GrpE"/>
    <property type="match status" value="1"/>
</dbReference>
<feature type="compositionally biased region" description="Basic and acidic residues" evidence="14">
    <location>
        <begin position="31"/>
        <end position="50"/>
    </location>
</feature>
<evidence type="ECO:0000256" key="6">
    <source>
        <dbReference type="ARBA" id="ARBA00023186"/>
    </source>
</evidence>
<evidence type="ECO:0000256" key="10">
    <source>
        <dbReference type="HAMAP-Rule" id="MF_01151"/>
    </source>
</evidence>
<keyword evidence="5 10" id="KW-0346">Stress response</keyword>
<accession>J9DG22</accession>
<dbReference type="PRINTS" id="PR00773">
    <property type="entry name" value="GRPEPROTEIN"/>
</dbReference>